<evidence type="ECO:0000256" key="1">
    <source>
        <dbReference type="ARBA" id="ARBA00004110"/>
    </source>
</evidence>
<dbReference type="GO" id="GO:0042981">
    <property type="term" value="P:regulation of apoptotic process"/>
    <property type="evidence" value="ECO:0007669"/>
    <property type="project" value="InterPro"/>
</dbReference>
<dbReference type="STRING" id="32507.ENSNBRP00000007840"/>
<dbReference type="PANTHER" id="PTHR46985:SF2">
    <property type="entry name" value="APOPTOSIS-ASSOCIATED SPECK-LIKE PROTEIN CONTAINING A CARD"/>
    <property type="match status" value="1"/>
</dbReference>
<dbReference type="FunFam" id="1.10.533.10:FF:000013">
    <property type="entry name" value="Apoptosis-associated speck-like protein containing a CARD"/>
    <property type="match status" value="1"/>
</dbReference>
<keyword evidence="3" id="KW-0399">Innate immunity</keyword>
<comment type="subcellular location">
    <subcellularLocation>
        <location evidence="1">Inflammasome</location>
    </subcellularLocation>
</comment>
<keyword evidence="5" id="KW-0395">Inflammatory response</keyword>
<dbReference type="CDD" id="cd08330">
    <property type="entry name" value="CARD_ASC_NALP1"/>
    <property type="match status" value="1"/>
</dbReference>
<dbReference type="InterPro" id="IPR051249">
    <property type="entry name" value="NLRP_Inflammasome"/>
</dbReference>
<dbReference type="Pfam" id="PF02758">
    <property type="entry name" value="PYRIN"/>
    <property type="match status" value="1"/>
</dbReference>
<dbReference type="InterPro" id="IPR011029">
    <property type="entry name" value="DEATH-like_dom_sf"/>
</dbReference>
<dbReference type="Pfam" id="PF00619">
    <property type="entry name" value="CARD"/>
    <property type="match status" value="1"/>
</dbReference>
<proteinExistence type="predicted"/>
<dbReference type="AlphaFoldDB" id="A0A3Q4GFD6"/>
<name>A0A3Q4GFD6_NEOBR</name>
<sequence length="203" mass="23613">MAKYVTDKLFGMLEDLKKEELEKFKWFLRDRDVLVELQPIPKSRLEKASTCDLVDLMVQTYTEKSVEVTTKVLKKINRNDLVFKLGHQSVEVTMEVLTDMNRPDLMLRLSESSSGETKQSKHFVDKHRVQLIQRVSNVAPILDDLLGSDVISQESYNSIMALPTSQDKMRTLYSHLNTERCNDIFYKILLENEKHLIDEFSAK</sequence>
<dbReference type="Proteomes" id="UP000261580">
    <property type="component" value="Unassembled WGS sequence"/>
</dbReference>
<evidence type="ECO:0000313" key="10">
    <source>
        <dbReference type="Proteomes" id="UP000261580"/>
    </source>
</evidence>
<evidence type="ECO:0000259" key="7">
    <source>
        <dbReference type="PROSITE" id="PS50209"/>
    </source>
</evidence>
<dbReference type="CDD" id="cd08321">
    <property type="entry name" value="Pyrin_ASC-like"/>
    <property type="match status" value="1"/>
</dbReference>
<dbReference type="Ensembl" id="ENSNBRT00000008059.1">
    <property type="protein sequence ID" value="ENSNBRP00000007840.1"/>
    <property type="gene ID" value="ENSNBRG00000006064.1"/>
</dbReference>
<evidence type="ECO:0000313" key="9">
    <source>
        <dbReference type="Ensembl" id="ENSNBRP00000007840.1"/>
    </source>
</evidence>
<evidence type="ECO:0000256" key="5">
    <source>
        <dbReference type="ARBA" id="ARBA00023198"/>
    </source>
</evidence>
<keyword evidence="6" id="KW-1271">Inflammasome</keyword>
<protein>
    <submittedName>
        <fullName evidence="9">PYD and CARD domain containing</fullName>
    </submittedName>
</protein>
<dbReference type="Gene3D" id="1.10.533.10">
    <property type="entry name" value="Death Domain, Fas"/>
    <property type="match status" value="3"/>
</dbReference>
<dbReference type="SUPFAM" id="SSF47986">
    <property type="entry name" value="DEATH domain"/>
    <property type="match status" value="2"/>
</dbReference>
<dbReference type="PANTHER" id="PTHR46985">
    <property type="entry name" value="NACHT, LRR AND PYD DOMAINS-CONTAINING PROTEIN 1"/>
    <property type="match status" value="1"/>
</dbReference>
<keyword evidence="2" id="KW-0963">Cytoplasm</keyword>
<dbReference type="GO" id="GO:0045087">
    <property type="term" value="P:innate immune response"/>
    <property type="evidence" value="ECO:0007669"/>
    <property type="project" value="UniProtKB-KW"/>
</dbReference>
<feature type="domain" description="CARD" evidence="7">
    <location>
        <begin position="116"/>
        <end position="176"/>
    </location>
</feature>
<dbReference type="InterPro" id="IPR001315">
    <property type="entry name" value="CARD"/>
</dbReference>
<dbReference type="SMART" id="SM01289">
    <property type="entry name" value="PYRIN"/>
    <property type="match status" value="1"/>
</dbReference>
<evidence type="ECO:0000256" key="6">
    <source>
        <dbReference type="ARBA" id="ARBA00023233"/>
    </source>
</evidence>
<organism evidence="9 10">
    <name type="scientific">Neolamprologus brichardi</name>
    <name type="common">Fairy cichlid</name>
    <name type="synonym">Lamprologus brichardi</name>
    <dbReference type="NCBI Taxonomy" id="32507"/>
    <lineage>
        <taxon>Eukaryota</taxon>
        <taxon>Metazoa</taxon>
        <taxon>Chordata</taxon>
        <taxon>Craniata</taxon>
        <taxon>Vertebrata</taxon>
        <taxon>Euteleostomi</taxon>
        <taxon>Actinopterygii</taxon>
        <taxon>Neopterygii</taxon>
        <taxon>Teleostei</taxon>
        <taxon>Neoteleostei</taxon>
        <taxon>Acanthomorphata</taxon>
        <taxon>Ovalentaria</taxon>
        <taxon>Cichlomorphae</taxon>
        <taxon>Cichliformes</taxon>
        <taxon>Cichlidae</taxon>
        <taxon>African cichlids</taxon>
        <taxon>Pseudocrenilabrinae</taxon>
        <taxon>Lamprologini</taxon>
        <taxon>Neolamprologus</taxon>
    </lineage>
</organism>
<evidence type="ECO:0000256" key="4">
    <source>
        <dbReference type="ARBA" id="ARBA00022859"/>
    </source>
</evidence>
<dbReference type="InterPro" id="IPR033516">
    <property type="entry name" value="CARD8/ASC/NALP1_CARD"/>
</dbReference>
<dbReference type="Bgee" id="ENSNBRG00000006064">
    <property type="expression patterns" value="Expressed in mesonephros and 7 other cell types or tissues"/>
</dbReference>
<evidence type="ECO:0000256" key="3">
    <source>
        <dbReference type="ARBA" id="ARBA00022588"/>
    </source>
</evidence>
<dbReference type="PROSITE" id="PS50824">
    <property type="entry name" value="DAPIN"/>
    <property type="match status" value="1"/>
</dbReference>
<feature type="domain" description="Pyrin" evidence="8">
    <location>
        <begin position="1"/>
        <end position="91"/>
    </location>
</feature>
<keyword evidence="10" id="KW-1185">Reference proteome</keyword>
<dbReference type="InterPro" id="IPR004020">
    <property type="entry name" value="DAPIN"/>
</dbReference>
<dbReference type="PROSITE" id="PS50209">
    <property type="entry name" value="CARD"/>
    <property type="match status" value="1"/>
</dbReference>
<reference evidence="9" key="1">
    <citation type="submission" date="2025-08" db="UniProtKB">
        <authorList>
            <consortium name="Ensembl"/>
        </authorList>
    </citation>
    <scope>IDENTIFICATION</scope>
</reference>
<dbReference type="GO" id="GO:0061702">
    <property type="term" value="C:canonical inflammasome complex"/>
    <property type="evidence" value="ECO:0007669"/>
    <property type="project" value="UniProtKB-SubCell"/>
</dbReference>
<keyword evidence="4" id="KW-0391">Immunity</keyword>
<evidence type="ECO:0000256" key="2">
    <source>
        <dbReference type="ARBA" id="ARBA00022490"/>
    </source>
</evidence>
<evidence type="ECO:0000259" key="8">
    <source>
        <dbReference type="PROSITE" id="PS50824"/>
    </source>
</evidence>
<dbReference type="GeneTree" id="ENSGT00940000164898"/>
<dbReference type="GO" id="GO:0006954">
    <property type="term" value="P:inflammatory response"/>
    <property type="evidence" value="ECO:0007669"/>
    <property type="project" value="UniProtKB-KW"/>
</dbReference>
<accession>A0A3Q4GFD6</accession>
<reference evidence="9" key="2">
    <citation type="submission" date="2025-09" db="UniProtKB">
        <authorList>
            <consortium name="Ensembl"/>
        </authorList>
    </citation>
    <scope>IDENTIFICATION</scope>
</reference>